<dbReference type="Gene3D" id="1.10.3720.10">
    <property type="entry name" value="MetI-like"/>
    <property type="match status" value="1"/>
</dbReference>
<keyword evidence="4 7" id="KW-0812">Transmembrane</keyword>
<evidence type="ECO:0000259" key="8">
    <source>
        <dbReference type="PROSITE" id="PS50928"/>
    </source>
</evidence>
<dbReference type="STRING" id="479434.Sthe_3228"/>
<dbReference type="GO" id="GO:0055085">
    <property type="term" value="P:transmembrane transport"/>
    <property type="evidence" value="ECO:0007669"/>
    <property type="project" value="InterPro"/>
</dbReference>
<dbReference type="KEGG" id="sti:Sthe_3228"/>
<dbReference type="EMBL" id="CP001824">
    <property type="protein sequence ID" value="ACZ40628.1"/>
    <property type="molecule type" value="Genomic_DNA"/>
</dbReference>
<proteinExistence type="inferred from homology"/>
<evidence type="ECO:0000256" key="4">
    <source>
        <dbReference type="ARBA" id="ARBA00022692"/>
    </source>
</evidence>
<keyword evidence="6 7" id="KW-0472">Membrane</keyword>
<keyword evidence="10" id="KW-1185">Reference proteome</keyword>
<dbReference type="PANTHER" id="PTHR43386:SF6">
    <property type="entry name" value="ABC TRANSPORTER PERMEASE PROTEIN"/>
    <property type="match status" value="1"/>
</dbReference>
<accession>D1C9Y5</accession>
<dbReference type="SUPFAM" id="SSF161098">
    <property type="entry name" value="MetI-like"/>
    <property type="match status" value="1"/>
</dbReference>
<dbReference type="CDD" id="cd06261">
    <property type="entry name" value="TM_PBP2"/>
    <property type="match status" value="1"/>
</dbReference>
<dbReference type="RefSeq" id="WP_012873663.1">
    <property type="nucleotide sequence ID" value="NC_013524.1"/>
</dbReference>
<reference evidence="10" key="1">
    <citation type="submission" date="2009-11" db="EMBL/GenBank/DDBJ databases">
        <title>The complete chromosome 2 of Sphaerobacter thermophilus DSM 20745.</title>
        <authorList>
            <person name="Lucas S."/>
            <person name="Copeland A."/>
            <person name="Lapidus A."/>
            <person name="Glavina del Rio T."/>
            <person name="Dalin E."/>
            <person name="Tice H."/>
            <person name="Bruce D."/>
            <person name="Goodwin L."/>
            <person name="Pitluck S."/>
            <person name="Kyrpides N."/>
            <person name="Mavromatis K."/>
            <person name="Ivanova N."/>
            <person name="Mikhailova N."/>
            <person name="LaButti K.M."/>
            <person name="Clum A."/>
            <person name="Sun H.I."/>
            <person name="Brettin T."/>
            <person name="Detter J.C."/>
            <person name="Han C."/>
            <person name="Larimer F."/>
            <person name="Land M."/>
            <person name="Hauser L."/>
            <person name="Markowitz V."/>
            <person name="Cheng J.F."/>
            <person name="Hugenholtz P."/>
            <person name="Woyke T."/>
            <person name="Wu D."/>
            <person name="Steenblock K."/>
            <person name="Schneider S."/>
            <person name="Pukall R."/>
            <person name="Goeker M."/>
            <person name="Klenk H.P."/>
            <person name="Eisen J.A."/>
        </authorList>
    </citation>
    <scope>NUCLEOTIDE SEQUENCE [LARGE SCALE GENOMIC DNA]</scope>
    <source>
        <strain evidence="10">ATCC 49802 / DSM 20745 / S 6022</strain>
    </source>
</reference>
<dbReference type="InParanoid" id="D1C9Y5"/>
<comment type="similarity">
    <text evidence="7">Belongs to the binding-protein-dependent transport system permease family.</text>
</comment>
<evidence type="ECO:0000256" key="6">
    <source>
        <dbReference type="ARBA" id="ARBA00023136"/>
    </source>
</evidence>
<evidence type="ECO:0000256" key="7">
    <source>
        <dbReference type="RuleBase" id="RU363032"/>
    </source>
</evidence>
<evidence type="ECO:0000256" key="2">
    <source>
        <dbReference type="ARBA" id="ARBA00022448"/>
    </source>
</evidence>
<dbReference type="GO" id="GO:0005886">
    <property type="term" value="C:plasma membrane"/>
    <property type="evidence" value="ECO:0007669"/>
    <property type="project" value="UniProtKB-SubCell"/>
</dbReference>
<keyword evidence="2 7" id="KW-0813">Transport</keyword>
<dbReference type="InterPro" id="IPR025966">
    <property type="entry name" value="OppC_N"/>
</dbReference>
<dbReference type="Pfam" id="PF00528">
    <property type="entry name" value="BPD_transp_1"/>
    <property type="match status" value="1"/>
</dbReference>
<name>D1C9Y5_SPHTD</name>
<reference evidence="9 10" key="2">
    <citation type="journal article" date="2010" name="Stand. Genomic Sci.">
        <title>Complete genome sequence of Desulfohalobium retbaense type strain (HR(100)).</title>
        <authorList>
            <person name="Spring S."/>
            <person name="Nolan M."/>
            <person name="Lapidus A."/>
            <person name="Glavina Del Rio T."/>
            <person name="Copeland A."/>
            <person name="Tice H."/>
            <person name="Cheng J.F."/>
            <person name="Lucas S."/>
            <person name="Land M."/>
            <person name="Chen F."/>
            <person name="Bruce D."/>
            <person name="Goodwin L."/>
            <person name="Pitluck S."/>
            <person name="Ivanova N."/>
            <person name="Mavromatis K."/>
            <person name="Mikhailova N."/>
            <person name="Pati A."/>
            <person name="Chen A."/>
            <person name="Palaniappan K."/>
            <person name="Hauser L."/>
            <person name="Chang Y.J."/>
            <person name="Jeffries C.D."/>
            <person name="Munk C."/>
            <person name="Kiss H."/>
            <person name="Chain P."/>
            <person name="Han C."/>
            <person name="Brettin T."/>
            <person name="Detter J.C."/>
            <person name="Schuler E."/>
            <person name="Goker M."/>
            <person name="Rohde M."/>
            <person name="Bristow J."/>
            <person name="Eisen J.A."/>
            <person name="Markowitz V."/>
            <person name="Hugenholtz P."/>
            <person name="Kyrpides N.C."/>
            <person name="Klenk H.P."/>
        </authorList>
    </citation>
    <scope>NUCLEOTIDE SEQUENCE [LARGE SCALE GENOMIC DNA]</scope>
    <source>
        <strain evidence="10">ATCC 49802 / DSM 20745 / S 6022</strain>
    </source>
</reference>
<dbReference type="Pfam" id="PF12911">
    <property type="entry name" value="OppC_N"/>
    <property type="match status" value="1"/>
</dbReference>
<feature type="transmembrane region" description="Helical" evidence="7">
    <location>
        <begin position="33"/>
        <end position="55"/>
    </location>
</feature>
<dbReference type="InterPro" id="IPR035906">
    <property type="entry name" value="MetI-like_sf"/>
</dbReference>
<evidence type="ECO:0000256" key="3">
    <source>
        <dbReference type="ARBA" id="ARBA00022475"/>
    </source>
</evidence>
<dbReference type="PROSITE" id="PS50928">
    <property type="entry name" value="ABC_TM1"/>
    <property type="match status" value="1"/>
</dbReference>
<keyword evidence="5 7" id="KW-1133">Transmembrane helix</keyword>
<keyword evidence="3" id="KW-1003">Cell membrane</keyword>
<dbReference type="AlphaFoldDB" id="D1C9Y5"/>
<evidence type="ECO:0000256" key="5">
    <source>
        <dbReference type="ARBA" id="ARBA00022989"/>
    </source>
</evidence>
<dbReference type="InterPro" id="IPR000515">
    <property type="entry name" value="MetI-like"/>
</dbReference>
<dbReference type="OrthoDB" id="9776213at2"/>
<protein>
    <submittedName>
        <fullName evidence="9">Binding-protein-dependent transport systems inner membrane component</fullName>
    </submittedName>
</protein>
<sequence>MTVVERPRALADQIRPEPSFGKRVGHYVRRHPGGVLGSTLVLLIVLIAIFANQIAGQDPTALNPAERLAGPSAAHRFGTDNFGRDLFSRTVHGTRISLGVGFGVSLAALLGGIIFGLLAGYYRRLDAPLMRLMDAVMAFPGIILAIGIVAATGQSIANVILALGVVYIPRVARLVRSVVLSVREQAFIEAARAIGVRDWRLLGRHILPSSWSPIIVQGTFVFAEGVLGEATLSFLGVGPPPIYPSWGTILSEARPFIREAPWMMILPGIALTVTVLSLNLMGDGLRDLLDPRLRRRA</sequence>
<comment type="subcellular location">
    <subcellularLocation>
        <location evidence="1 7">Cell membrane</location>
        <topology evidence="1 7">Multi-pass membrane protein</topology>
    </subcellularLocation>
</comment>
<dbReference type="PANTHER" id="PTHR43386">
    <property type="entry name" value="OLIGOPEPTIDE TRANSPORT SYSTEM PERMEASE PROTEIN APPC"/>
    <property type="match status" value="1"/>
</dbReference>
<dbReference type="eggNOG" id="COG1173">
    <property type="taxonomic scope" value="Bacteria"/>
</dbReference>
<feature type="transmembrane region" description="Helical" evidence="7">
    <location>
        <begin position="132"/>
        <end position="150"/>
    </location>
</feature>
<feature type="transmembrane region" description="Helical" evidence="7">
    <location>
        <begin position="262"/>
        <end position="282"/>
    </location>
</feature>
<dbReference type="HOGENOM" id="CLU_028518_1_1_0"/>
<organism evidence="9 10">
    <name type="scientific">Sphaerobacter thermophilus (strain ATCC 49802 / DSM 20745 / KCCM 41009 / NCIMB 13125 / S 6022)</name>
    <dbReference type="NCBI Taxonomy" id="479434"/>
    <lineage>
        <taxon>Bacteria</taxon>
        <taxon>Pseudomonadati</taxon>
        <taxon>Thermomicrobiota</taxon>
        <taxon>Thermomicrobia</taxon>
        <taxon>Sphaerobacterales</taxon>
        <taxon>Sphaerobacterineae</taxon>
        <taxon>Sphaerobacteraceae</taxon>
        <taxon>Sphaerobacter</taxon>
    </lineage>
</organism>
<feature type="transmembrane region" description="Helical" evidence="7">
    <location>
        <begin position="96"/>
        <end position="120"/>
    </location>
</feature>
<gene>
    <name evidence="9" type="ordered locus">Sthe_3228</name>
</gene>
<dbReference type="Proteomes" id="UP000002027">
    <property type="component" value="Chromosome 2"/>
</dbReference>
<evidence type="ECO:0000313" key="9">
    <source>
        <dbReference type="EMBL" id="ACZ40628.1"/>
    </source>
</evidence>
<dbReference type="InterPro" id="IPR050366">
    <property type="entry name" value="BP-dependent_transpt_permease"/>
</dbReference>
<evidence type="ECO:0000256" key="1">
    <source>
        <dbReference type="ARBA" id="ARBA00004651"/>
    </source>
</evidence>
<evidence type="ECO:0000313" key="10">
    <source>
        <dbReference type="Proteomes" id="UP000002027"/>
    </source>
</evidence>
<feature type="domain" description="ABC transmembrane type-1" evidence="8">
    <location>
        <begin position="98"/>
        <end position="282"/>
    </location>
</feature>